<keyword evidence="3" id="KW-0210">Decarboxylase</keyword>
<comment type="cofactor">
    <cofactor evidence="1 6">
        <name>pyridoxal 5'-phosphate</name>
        <dbReference type="ChEBI" id="CHEBI:597326"/>
    </cofactor>
</comment>
<evidence type="ECO:0000256" key="1">
    <source>
        <dbReference type="ARBA" id="ARBA00001933"/>
    </source>
</evidence>
<dbReference type="EMBL" id="CP120630">
    <property type="protein sequence ID" value="WEW61323.1"/>
    <property type="molecule type" value="Genomic_DNA"/>
</dbReference>
<comment type="similarity">
    <text evidence="2">Belongs to the Orn/Lys/Arg decarboxylase class-II family.</text>
</comment>
<evidence type="ECO:0000313" key="9">
    <source>
        <dbReference type="Proteomes" id="UP001219355"/>
    </source>
</evidence>
<dbReference type="CDD" id="cd00622">
    <property type="entry name" value="PLPDE_III_ODC"/>
    <property type="match status" value="1"/>
</dbReference>
<protein>
    <submittedName>
        <fullName evidence="8">Ornithine decarboxylase</fullName>
        <ecNumber evidence="8">4.1.1.17</ecNumber>
    </submittedName>
</protein>
<evidence type="ECO:0000259" key="7">
    <source>
        <dbReference type="Pfam" id="PF02784"/>
    </source>
</evidence>
<accession>A0AAF0DMW0</accession>
<feature type="active site" description="Proton donor" evidence="6">
    <location>
        <position position="383"/>
    </location>
</feature>
<dbReference type="FunFam" id="3.20.20.10:FF:000005">
    <property type="entry name" value="Ornithine decarboxylase"/>
    <property type="match status" value="1"/>
</dbReference>
<dbReference type="Proteomes" id="UP001219355">
    <property type="component" value="Chromosome 4"/>
</dbReference>
<dbReference type="Gene3D" id="3.20.20.10">
    <property type="entry name" value="Alanine racemase"/>
    <property type="match status" value="1"/>
</dbReference>
<reference evidence="8" key="1">
    <citation type="submission" date="2023-03" db="EMBL/GenBank/DDBJ databases">
        <title>Emydomyces testavorans Genome Sequence.</title>
        <authorList>
            <person name="Hoyer L."/>
        </authorList>
    </citation>
    <scope>NUCLEOTIDE SEQUENCE</scope>
    <source>
        <strain evidence="8">16-2883</strain>
    </source>
</reference>
<sequence>MSAVNQKDMLPCCASDTIPAVVYAAIQRQLHTNPQNKESFFIGDESYIHNQLKRWQSCFNNVRPFYGELFFRTNLEAHRPYPLTEAKAVKSNDNPMILKILAEHGVGFDCASKSEIKRILDLGVEPRQILYAAPIKSEDHILYARERGVIQTMFDSEDELRKLAIHFPTAELYLRLWADDPTSRVRLGEKFGVQLPQAKELLALAKDVNMKVVGLCFHVGSNASDCDAYRRAIALSREVYDYNENFGEEKKHPIHTIDIGGGFSSGNFGTATRVVNESIQEYFGTEKQLRWAAEPGRFFSDEAFHLACRVIGTRPRNHSGDEISLETELPAGDIYINDGIYHNFLNAITEKVVSQPILLDSAGRPDESVSEDQSTYTVWGQTCDSFDKISPNCALPRRAKVGDWLCFPAMGAYTHVTASDFNGFSACKRTIWISNSTDEPWHILSVPFRTLKALHSYILRAFNFPGAASRDAGGIHSSVNRELAVYKSSTGLAGKFFAGIKSISHLSRGAPLTDRPGDNKGSGGLGT</sequence>
<dbReference type="PANTHER" id="PTHR11482:SF6">
    <property type="entry name" value="ORNITHINE DECARBOXYLASE 1-RELATED"/>
    <property type="match status" value="1"/>
</dbReference>
<feature type="domain" description="Orn/DAP/Arg decarboxylase 2 N-terminal" evidence="7">
    <location>
        <begin position="88"/>
        <end position="300"/>
    </location>
</feature>
<keyword evidence="4 6" id="KW-0663">Pyridoxal phosphate</keyword>
<dbReference type="PRINTS" id="PR01182">
    <property type="entry name" value="ORNDCRBXLASE"/>
</dbReference>
<dbReference type="InterPro" id="IPR002433">
    <property type="entry name" value="Orn_de-COase"/>
</dbReference>
<dbReference type="AlphaFoldDB" id="A0AAF0DMW0"/>
<evidence type="ECO:0000256" key="5">
    <source>
        <dbReference type="ARBA" id="ARBA00023239"/>
    </source>
</evidence>
<dbReference type="PANTHER" id="PTHR11482">
    <property type="entry name" value="ARGININE/DIAMINOPIMELATE/ORNITHINE DECARBOXYLASE"/>
    <property type="match status" value="1"/>
</dbReference>
<dbReference type="InterPro" id="IPR022644">
    <property type="entry name" value="De-COase2_N"/>
</dbReference>
<dbReference type="GO" id="GO:0005737">
    <property type="term" value="C:cytoplasm"/>
    <property type="evidence" value="ECO:0007669"/>
    <property type="project" value="TreeGrafter"/>
</dbReference>
<dbReference type="PRINTS" id="PR01179">
    <property type="entry name" value="ODADCRBXLASE"/>
</dbReference>
<dbReference type="Pfam" id="PF02784">
    <property type="entry name" value="Orn_Arg_deC_N"/>
    <property type="match status" value="1"/>
</dbReference>
<evidence type="ECO:0000256" key="4">
    <source>
        <dbReference type="ARBA" id="ARBA00022898"/>
    </source>
</evidence>
<feature type="modified residue" description="N6-(pyridoxal phosphate)lysine" evidence="6">
    <location>
        <position position="90"/>
    </location>
</feature>
<dbReference type="InterPro" id="IPR029066">
    <property type="entry name" value="PLP-binding_barrel"/>
</dbReference>
<dbReference type="InterPro" id="IPR009006">
    <property type="entry name" value="Ala_racemase/Decarboxylase_C"/>
</dbReference>
<dbReference type="SUPFAM" id="SSF51419">
    <property type="entry name" value="PLP-binding barrel"/>
    <property type="match status" value="1"/>
</dbReference>
<gene>
    <name evidence="8" type="primary">SPE1_2</name>
    <name evidence="8" type="ORF">PRK78_006813</name>
</gene>
<dbReference type="EC" id="4.1.1.17" evidence="8"/>
<keyword evidence="9" id="KW-1185">Reference proteome</keyword>
<dbReference type="SUPFAM" id="SSF50621">
    <property type="entry name" value="Alanine racemase C-terminal domain-like"/>
    <property type="match status" value="1"/>
</dbReference>
<evidence type="ECO:0000256" key="3">
    <source>
        <dbReference type="ARBA" id="ARBA00022793"/>
    </source>
</evidence>
<keyword evidence="5 8" id="KW-0456">Lyase</keyword>
<name>A0AAF0DMW0_9EURO</name>
<dbReference type="GO" id="GO:0033387">
    <property type="term" value="P:putrescine biosynthetic process from arginine, via ornithine"/>
    <property type="evidence" value="ECO:0007669"/>
    <property type="project" value="TreeGrafter"/>
</dbReference>
<evidence type="ECO:0000313" key="8">
    <source>
        <dbReference type="EMBL" id="WEW61323.1"/>
    </source>
</evidence>
<organism evidence="8 9">
    <name type="scientific">Emydomyces testavorans</name>
    <dbReference type="NCBI Taxonomy" id="2070801"/>
    <lineage>
        <taxon>Eukaryota</taxon>
        <taxon>Fungi</taxon>
        <taxon>Dikarya</taxon>
        <taxon>Ascomycota</taxon>
        <taxon>Pezizomycotina</taxon>
        <taxon>Eurotiomycetes</taxon>
        <taxon>Eurotiomycetidae</taxon>
        <taxon>Onygenales</taxon>
        <taxon>Nannizziopsiaceae</taxon>
        <taxon>Emydomyces</taxon>
    </lineage>
</organism>
<dbReference type="InterPro" id="IPR000183">
    <property type="entry name" value="Orn/DAP/Arg_de-COase"/>
</dbReference>
<dbReference type="GO" id="GO:0004586">
    <property type="term" value="F:ornithine decarboxylase activity"/>
    <property type="evidence" value="ECO:0007669"/>
    <property type="project" value="UniProtKB-EC"/>
</dbReference>
<evidence type="ECO:0000256" key="2">
    <source>
        <dbReference type="ARBA" id="ARBA00008872"/>
    </source>
</evidence>
<proteinExistence type="inferred from homology"/>
<dbReference type="Gene3D" id="2.40.37.10">
    <property type="entry name" value="Lyase, Ornithine Decarboxylase, Chain A, domain 1"/>
    <property type="match status" value="1"/>
</dbReference>
<evidence type="ECO:0000256" key="6">
    <source>
        <dbReference type="PIRSR" id="PIRSR600183-50"/>
    </source>
</evidence>